<evidence type="ECO:0000313" key="1">
    <source>
        <dbReference type="EMBL" id="RCW40034.1"/>
    </source>
</evidence>
<keyword evidence="2" id="KW-1185">Reference proteome</keyword>
<dbReference type="EMBL" id="QPJC01000013">
    <property type="protein sequence ID" value="RCW40034.1"/>
    <property type="molecule type" value="Genomic_DNA"/>
</dbReference>
<dbReference type="RefSeq" id="WP_147275576.1">
    <property type="nucleotide sequence ID" value="NZ_QPJC01000013.1"/>
</dbReference>
<protein>
    <submittedName>
        <fullName evidence="1">Uncharacterized protein</fullName>
    </submittedName>
</protein>
<comment type="caution">
    <text evidence="1">The sequence shown here is derived from an EMBL/GenBank/DDBJ whole genome shotgun (WGS) entry which is preliminary data.</text>
</comment>
<dbReference type="Proteomes" id="UP000253495">
    <property type="component" value="Unassembled WGS sequence"/>
</dbReference>
<name>A0A368VI52_9ACTN</name>
<evidence type="ECO:0000313" key="2">
    <source>
        <dbReference type="Proteomes" id="UP000253495"/>
    </source>
</evidence>
<dbReference type="AlphaFoldDB" id="A0A368VI52"/>
<gene>
    <name evidence="1" type="ORF">DFQ14_113117</name>
</gene>
<proteinExistence type="predicted"/>
<accession>A0A368VI52</accession>
<sequence length="65" mass="7164">MSLYAQSGVSVESYVEMRPGVSVRCEVDRLNDQATLSFGAREDFMLLLDRNALVQLVDLGTRAIG</sequence>
<reference evidence="1 2" key="1">
    <citation type="submission" date="2018-07" db="EMBL/GenBank/DDBJ databases">
        <title>Genomic Encyclopedia of Type Strains, Phase III (KMG-III): the genomes of soil and plant-associated and newly described type strains.</title>
        <authorList>
            <person name="Whitman W."/>
        </authorList>
    </citation>
    <scope>NUCLEOTIDE SEQUENCE [LARGE SCALE GENOMIC DNA]</scope>
    <source>
        <strain evidence="1 2">CECT 8575</strain>
    </source>
</reference>
<organism evidence="1 2">
    <name type="scientific">Halopolyspora algeriensis</name>
    <dbReference type="NCBI Taxonomy" id="1500506"/>
    <lineage>
        <taxon>Bacteria</taxon>
        <taxon>Bacillati</taxon>
        <taxon>Actinomycetota</taxon>
        <taxon>Actinomycetes</taxon>
        <taxon>Actinomycetes incertae sedis</taxon>
        <taxon>Halopolyspora</taxon>
    </lineage>
</organism>